<gene>
    <name evidence="1" type="ORF">F2P81_024753</name>
</gene>
<dbReference type="EMBL" id="VEVO01000023">
    <property type="protein sequence ID" value="KAF0022772.1"/>
    <property type="molecule type" value="Genomic_DNA"/>
</dbReference>
<comment type="caution">
    <text evidence="1">The sequence shown here is derived from an EMBL/GenBank/DDBJ whole genome shotgun (WGS) entry which is preliminary data.</text>
</comment>
<accession>A0A6A4RUP7</accession>
<organism evidence="1 2">
    <name type="scientific">Scophthalmus maximus</name>
    <name type="common">Turbot</name>
    <name type="synonym">Psetta maxima</name>
    <dbReference type="NCBI Taxonomy" id="52904"/>
    <lineage>
        <taxon>Eukaryota</taxon>
        <taxon>Metazoa</taxon>
        <taxon>Chordata</taxon>
        <taxon>Craniata</taxon>
        <taxon>Vertebrata</taxon>
        <taxon>Euteleostomi</taxon>
        <taxon>Actinopterygii</taxon>
        <taxon>Neopterygii</taxon>
        <taxon>Teleostei</taxon>
        <taxon>Neoteleostei</taxon>
        <taxon>Acanthomorphata</taxon>
        <taxon>Carangaria</taxon>
        <taxon>Pleuronectiformes</taxon>
        <taxon>Pleuronectoidei</taxon>
        <taxon>Scophthalmidae</taxon>
        <taxon>Scophthalmus</taxon>
    </lineage>
</organism>
<name>A0A6A4RUP7_SCOMX</name>
<protein>
    <submittedName>
        <fullName evidence="1">Uncharacterized protein</fullName>
    </submittedName>
</protein>
<evidence type="ECO:0000313" key="2">
    <source>
        <dbReference type="Proteomes" id="UP000438429"/>
    </source>
</evidence>
<reference evidence="1 2" key="1">
    <citation type="submission" date="2019-06" db="EMBL/GenBank/DDBJ databases">
        <title>Draft genomes of female and male turbot (Scophthalmus maximus).</title>
        <authorList>
            <person name="Xu H."/>
            <person name="Xu X.-W."/>
            <person name="Shao C."/>
            <person name="Chen S."/>
        </authorList>
    </citation>
    <scope>NUCLEOTIDE SEQUENCE [LARGE SCALE GENOMIC DNA]</scope>
    <source>
        <strain evidence="1">Ysfricsl-2016a</strain>
        <tissue evidence="1">Blood</tissue>
    </source>
</reference>
<sequence>MNLERCASSQQSDGVKRGTTDLQTLLSVTDTGCREKSDISQVVWKERVPTFLPQESEIQILLPLTLVVFVSCEIIV</sequence>
<proteinExistence type="predicted"/>
<dbReference type="AlphaFoldDB" id="A0A6A4RUP7"/>
<evidence type="ECO:0000313" key="1">
    <source>
        <dbReference type="EMBL" id="KAF0022772.1"/>
    </source>
</evidence>
<dbReference type="Proteomes" id="UP000438429">
    <property type="component" value="Unassembled WGS sequence"/>
</dbReference>